<organism evidence="2 3">
    <name type="scientific">Halovenus aranensis</name>
    <dbReference type="NCBI Taxonomy" id="890420"/>
    <lineage>
        <taxon>Archaea</taxon>
        <taxon>Methanobacteriati</taxon>
        <taxon>Methanobacteriota</taxon>
        <taxon>Stenosarchaea group</taxon>
        <taxon>Halobacteria</taxon>
        <taxon>Halobacteriales</taxon>
        <taxon>Haloarculaceae</taxon>
        <taxon>Halovenus</taxon>
    </lineage>
</organism>
<dbReference type="STRING" id="890420.SAMN05216226_11119"/>
<sequence length="305" mass="33353">MFAAHETGPISPPVRDSVAALSQRPTVVSISDIHGFLGEARSALLTLTDHPEYDPVVESDAARRLHWAGGDEYVLVFNGDLIDRGPQSHRVVEMVDRLVDEAPPGHVRVTVGNHEMGVLTPALYGWSNWYAGTRSERERRSFIEQIRDGHVVAAYEGYNVTYAHAGQPDPYEVSTVNETLVEGATALFEGLGEPDAIDREAAIVDEYPQVFGYGNESSRGPGAGITWLDFEHMPEDAPPQVVGHSRQDAPTRRGNVLCENVIRENRRSDGGEAVVVETPDSIRAVGRTPDGGVDEHVFSLPVLRE</sequence>
<proteinExistence type="predicted"/>
<dbReference type="Gene3D" id="3.60.21.10">
    <property type="match status" value="1"/>
</dbReference>
<reference evidence="2 3" key="1">
    <citation type="submission" date="2016-10" db="EMBL/GenBank/DDBJ databases">
        <authorList>
            <person name="de Groot N.N."/>
        </authorList>
    </citation>
    <scope>NUCLEOTIDE SEQUENCE [LARGE SCALE GENOMIC DNA]</scope>
    <source>
        <strain evidence="2 3">IBRC-M10015</strain>
    </source>
</reference>
<dbReference type="OrthoDB" id="303721at2157"/>
<dbReference type="InterPro" id="IPR029052">
    <property type="entry name" value="Metallo-depent_PP-like"/>
</dbReference>
<feature type="domain" description="Calcineurin-like phosphoesterase" evidence="1">
    <location>
        <begin position="27"/>
        <end position="166"/>
    </location>
</feature>
<dbReference type="Proteomes" id="UP000198856">
    <property type="component" value="Unassembled WGS sequence"/>
</dbReference>
<dbReference type="Pfam" id="PF00149">
    <property type="entry name" value="Metallophos"/>
    <property type="match status" value="1"/>
</dbReference>
<evidence type="ECO:0000313" key="3">
    <source>
        <dbReference type="Proteomes" id="UP000198856"/>
    </source>
</evidence>
<accession>A0A1G8XDF2</accession>
<evidence type="ECO:0000259" key="1">
    <source>
        <dbReference type="Pfam" id="PF00149"/>
    </source>
</evidence>
<evidence type="ECO:0000313" key="2">
    <source>
        <dbReference type="EMBL" id="SDJ88659.1"/>
    </source>
</evidence>
<name>A0A1G8XDF2_9EURY</name>
<dbReference type="PANTHER" id="PTHR46546:SF4">
    <property type="entry name" value="SHEWANELLA-LIKE PROTEIN PHOSPHATASE 1"/>
    <property type="match status" value="1"/>
</dbReference>
<dbReference type="GO" id="GO:0016787">
    <property type="term" value="F:hydrolase activity"/>
    <property type="evidence" value="ECO:0007669"/>
    <property type="project" value="InterPro"/>
</dbReference>
<protein>
    <submittedName>
        <fullName evidence="2">Calcineurin-like phosphoesterase</fullName>
    </submittedName>
</protein>
<dbReference type="RefSeq" id="WP_092703219.1">
    <property type="nucleotide sequence ID" value="NZ_FNFC01000011.1"/>
</dbReference>
<dbReference type="InterPro" id="IPR004843">
    <property type="entry name" value="Calcineurin-like_PHP"/>
</dbReference>
<dbReference type="PANTHER" id="PTHR46546">
    <property type="entry name" value="SHEWANELLA-LIKE PROTEIN PHOSPHATASE 1"/>
    <property type="match status" value="1"/>
</dbReference>
<dbReference type="EMBL" id="FNFC01000011">
    <property type="protein sequence ID" value="SDJ88659.1"/>
    <property type="molecule type" value="Genomic_DNA"/>
</dbReference>
<gene>
    <name evidence="2" type="ORF">SAMN05216226_11119</name>
</gene>
<dbReference type="SUPFAM" id="SSF56300">
    <property type="entry name" value="Metallo-dependent phosphatases"/>
    <property type="match status" value="1"/>
</dbReference>
<keyword evidence="3" id="KW-1185">Reference proteome</keyword>
<dbReference type="AlphaFoldDB" id="A0A1G8XDF2"/>